<accession>A0A5J4RDC1</accession>
<organism evidence="2 3">
    <name type="scientific">Streblomastix strix</name>
    <dbReference type="NCBI Taxonomy" id="222440"/>
    <lineage>
        <taxon>Eukaryota</taxon>
        <taxon>Metamonada</taxon>
        <taxon>Preaxostyla</taxon>
        <taxon>Oxymonadida</taxon>
        <taxon>Streblomastigidae</taxon>
        <taxon>Streblomastix</taxon>
    </lineage>
</organism>
<protein>
    <submittedName>
        <fullName evidence="2">Uncharacterized protein</fullName>
    </submittedName>
</protein>
<feature type="non-terminal residue" evidence="2">
    <location>
        <position position="1"/>
    </location>
</feature>
<feature type="compositionally biased region" description="Basic and acidic residues" evidence="1">
    <location>
        <begin position="8"/>
        <end position="52"/>
    </location>
</feature>
<name>A0A5J4RDC1_9EUKA</name>
<feature type="region of interest" description="Disordered" evidence="1">
    <location>
        <begin position="94"/>
        <end position="123"/>
    </location>
</feature>
<feature type="non-terminal residue" evidence="2">
    <location>
        <position position="123"/>
    </location>
</feature>
<evidence type="ECO:0000313" key="2">
    <source>
        <dbReference type="EMBL" id="KAA6331365.1"/>
    </source>
</evidence>
<evidence type="ECO:0000313" key="3">
    <source>
        <dbReference type="Proteomes" id="UP000324800"/>
    </source>
</evidence>
<comment type="caution">
    <text evidence="2">The sequence shown here is derived from an EMBL/GenBank/DDBJ whole genome shotgun (WGS) entry which is preliminary data.</text>
</comment>
<proteinExistence type="predicted"/>
<evidence type="ECO:0000256" key="1">
    <source>
        <dbReference type="SAM" id="MobiDB-lite"/>
    </source>
</evidence>
<sequence length="123" mass="14643">SNVQASQKEQEQDSEKVQKLKSELKEKDERISAYHRQIDRIQENNEKEKENGLRIRGEKDKLDIELDVIKKQVQGMKEEILRIGDEKSRIQAKNTENQLSIERMNEQRKRDADKEQQLQREIG</sequence>
<reference evidence="2 3" key="1">
    <citation type="submission" date="2019-03" db="EMBL/GenBank/DDBJ databases">
        <title>Single cell metagenomics reveals metabolic interactions within the superorganism composed of flagellate Streblomastix strix and complex community of Bacteroidetes bacteria on its surface.</title>
        <authorList>
            <person name="Treitli S.C."/>
            <person name="Kolisko M."/>
            <person name="Husnik F."/>
            <person name="Keeling P."/>
            <person name="Hampl V."/>
        </authorList>
    </citation>
    <scope>NUCLEOTIDE SEQUENCE [LARGE SCALE GENOMIC DNA]</scope>
    <source>
        <strain evidence="2">ST1C</strain>
    </source>
</reference>
<dbReference type="AlphaFoldDB" id="A0A5J4RDC1"/>
<gene>
    <name evidence="2" type="ORF">EZS28_053394</name>
</gene>
<dbReference type="Proteomes" id="UP000324800">
    <property type="component" value="Unassembled WGS sequence"/>
</dbReference>
<dbReference type="EMBL" id="SNRW01042645">
    <property type="protein sequence ID" value="KAA6331365.1"/>
    <property type="molecule type" value="Genomic_DNA"/>
</dbReference>
<feature type="compositionally biased region" description="Basic and acidic residues" evidence="1">
    <location>
        <begin position="103"/>
        <end position="123"/>
    </location>
</feature>
<feature type="region of interest" description="Disordered" evidence="1">
    <location>
        <begin position="1"/>
        <end position="52"/>
    </location>
</feature>